<dbReference type="EMBL" id="FPAJ01000001">
    <property type="protein sequence ID" value="SFS52691.1"/>
    <property type="molecule type" value="Genomic_DNA"/>
</dbReference>
<dbReference type="PANTHER" id="PTHR39962:SF1">
    <property type="entry name" value="LPXI FAMILY PROTEIN"/>
    <property type="match status" value="1"/>
</dbReference>
<dbReference type="InterPro" id="IPR043167">
    <property type="entry name" value="LpxI_C_sf"/>
</dbReference>
<dbReference type="STRING" id="394264.SAMN04488040_0765"/>
<feature type="domain" description="LpxI N-terminal" evidence="2">
    <location>
        <begin position="2"/>
        <end position="125"/>
    </location>
</feature>
<dbReference type="InterPro" id="IPR010415">
    <property type="entry name" value="LpxI_C"/>
</dbReference>
<proteinExistence type="predicted"/>
<dbReference type="PANTHER" id="PTHR39962">
    <property type="entry name" value="BLL4848 PROTEIN"/>
    <property type="match status" value="1"/>
</dbReference>
<evidence type="ECO:0000259" key="2">
    <source>
        <dbReference type="Pfam" id="PF17930"/>
    </source>
</evidence>
<dbReference type="OrthoDB" id="9789836at2"/>
<keyword evidence="4" id="KW-1185">Reference proteome</keyword>
<evidence type="ECO:0000313" key="3">
    <source>
        <dbReference type="EMBL" id="SFS52691.1"/>
    </source>
</evidence>
<dbReference type="InterPro" id="IPR053174">
    <property type="entry name" value="LpxI"/>
</dbReference>
<evidence type="ECO:0000259" key="1">
    <source>
        <dbReference type="Pfam" id="PF06230"/>
    </source>
</evidence>
<gene>
    <name evidence="3" type="ORF">SAMN04488040_0765</name>
</gene>
<reference evidence="4" key="1">
    <citation type="submission" date="2016-10" db="EMBL/GenBank/DDBJ databases">
        <authorList>
            <person name="Varghese N."/>
            <person name="Submissions S."/>
        </authorList>
    </citation>
    <scope>NUCLEOTIDE SEQUENCE [LARGE SCALE GENOMIC DNA]</scope>
    <source>
        <strain evidence="4">DSM 23422</strain>
    </source>
</reference>
<dbReference type="RefSeq" id="WP_093914974.1">
    <property type="nucleotide sequence ID" value="NZ_FPAJ01000001.1"/>
</dbReference>
<accession>A0A1I6QJR5</accession>
<dbReference type="AlphaFoldDB" id="A0A1I6QJR5"/>
<dbReference type="Proteomes" id="UP000199239">
    <property type="component" value="Unassembled WGS sequence"/>
</dbReference>
<dbReference type="Gene3D" id="3.40.50.20">
    <property type="match status" value="1"/>
</dbReference>
<organism evidence="3 4">
    <name type="scientific">Sulfitobacter marinus</name>
    <dbReference type="NCBI Taxonomy" id="394264"/>
    <lineage>
        <taxon>Bacteria</taxon>
        <taxon>Pseudomonadati</taxon>
        <taxon>Pseudomonadota</taxon>
        <taxon>Alphaproteobacteria</taxon>
        <taxon>Rhodobacterales</taxon>
        <taxon>Roseobacteraceae</taxon>
        <taxon>Sulfitobacter</taxon>
    </lineage>
</organism>
<dbReference type="Gene3D" id="3.40.140.80">
    <property type="match status" value="1"/>
</dbReference>
<name>A0A1I6QJR5_9RHOB</name>
<dbReference type="Pfam" id="PF17930">
    <property type="entry name" value="LpxI_N"/>
    <property type="match status" value="1"/>
</dbReference>
<evidence type="ECO:0008006" key="5">
    <source>
        <dbReference type="Google" id="ProtNLM"/>
    </source>
</evidence>
<dbReference type="Pfam" id="PF06230">
    <property type="entry name" value="LpxI_C"/>
    <property type="match status" value="1"/>
</dbReference>
<sequence length="263" mass="26897">MLALIAGGGGLPQRVAATQADAPVVCSYEGVPVEGLAPALTFRLETLGSLIKALKEKGVSRVCFCGSVPRPRFDPSKLDADTMPLVPLFQKALAAGDDGALRVLIEIFEQAGMAVIAAHELAPDLLTKAGILGAHGPDAAMEQDATRAAQVVATLAPLDIGQCCVVGGGQVFGIEAIGGTDHLLATLPERVKTSRAILFKGPKPGQSRLIDMPTIGPATIEAAYNAGLAGVVIAAGGVIVLEPENCATLADKLGLVLWARAPE</sequence>
<feature type="domain" description="LpxI C-terminal" evidence="1">
    <location>
        <begin position="129"/>
        <end position="258"/>
    </location>
</feature>
<evidence type="ECO:0000313" key="4">
    <source>
        <dbReference type="Proteomes" id="UP000199239"/>
    </source>
</evidence>
<dbReference type="InterPro" id="IPR041255">
    <property type="entry name" value="LpxI_N"/>
</dbReference>
<protein>
    <recommendedName>
        <fullName evidence="5">Phosphatidate cytidylyltransferase</fullName>
    </recommendedName>
</protein>